<dbReference type="EMBL" id="CADCVH010000073">
    <property type="protein sequence ID" value="CAA9460572.1"/>
    <property type="molecule type" value="Genomic_DNA"/>
</dbReference>
<dbReference type="AlphaFoldDB" id="A0A6J4RB12"/>
<feature type="compositionally biased region" description="Basic and acidic residues" evidence="1">
    <location>
        <begin position="55"/>
        <end position="74"/>
    </location>
</feature>
<evidence type="ECO:0000313" key="2">
    <source>
        <dbReference type="EMBL" id="CAA9460572.1"/>
    </source>
</evidence>
<feature type="region of interest" description="Disordered" evidence="1">
    <location>
        <begin position="1"/>
        <end position="159"/>
    </location>
</feature>
<feature type="region of interest" description="Disordered" evidence="1">
    <location>
        <begin position="175"/>
        <end position="229"/>
    </location>
</feature>
<protein>
    <submittedName>
        <fullName evidence="2">Two-component transcriptional response regulator, LuxR family</fullName>
    </submittedName>
</protein>
<gene>
    <name evidence="2" type="ORF">AVDCRST_MAG02-2226</name>
</gene>
<evidence type="ECO:0000256" key="1">
    <source>
        <dbReference type="SAM" id="MobiDB-lite"/>
    </source>
</evidence>
<accession>A0A6J4RB12</accession>
<proteinExistence type="predicted"/>
<name>A0A6J4RB12_9ACTN</name>
<feature type="non-terminal residue" evidence="2">
    <location>
        <position position="1"/>
    </location>
</feature>
<feature type="non-terminal residue" evidence="2">
    <location>
        <position position="229"/>
    </location>
</feature>
<feature type="compositionally biased region" description="Gly residues" evidence="1">
    <location>
        <begin position="22"/>
        <end position="40"/>
    </location>
</feature>
<organism evidence="2">
    <name type="scientific">uncultured Rubrobacteraceae bacterium</name>
    <dbReference type="NCBI Taxonomy" id="349277"/>
    <lineage>
        <taxon>Bacteria</taxon>
        <taxon>Bacillati</taxon>
        <taxon>Actinomycetota</taxon>
        <taxon>Rubrobacteria</taxon>
        <taxon>Rubrobacterales</taxon>
        <taxon>Rubrobacteraceae</taxon>
        <taxon>environmental samples</taxon>
    </lineage>
</organism>
<feature type="compositionally biased region" description="Basic and acidic residues" evidence="1">
    <location>
        <begin position="213"/>
        <end position="222"/>
    </location>
</feature>
<sequence length="229" mass="23744">GRDYIVGRRRRGPSGGDLHRVGVGGVPGRDGDGWHGGFEGARGRRFGPRGPGHHAAQDERVRGLEEDAGAERRAGGVAHGQEPIGGQGRGARARGRRLHNQALRHQGVARQDQGDPEAVRARGAGPGGALAAREPGVGPGGLHGQPGRPAVGAHADGVQDPRVVDAASWAGLYAGPDLRGRLDGFALPRQPLHRRPHKQAQGQGRGGPVQAADHTDRAERGLPGRQAGL</sequence>
<reference evidence="2" key="1">
    <citation type="submission" date="2020-02" db="EMBL/GenBank/DDBJ databases">
        <authorList>
            <person name="Meier V. D."/>
        </authorList>
    </citation>
    <scope>NUCLEOTIDE SEQUENCE</scope>
    <source>
        <strain evidence="2">AVDCRST_MAG02</strain>
    </source>
</reference>